<evidence type="ECO:0000256" key="3">
    <source>
        <dbReference type="ARBA" id="ARBA00023163"/>
    </source>
</evidence>
<keyword evidence="2" id="KW-0238">DNA-binding</keyword>
<dbReference type="SUPFAM" id="SSF46785">
    <property type="entry name" value="Winged helix' DNA-binding domain"/>
    <property type="match status" value="1"/>
</dbReference>
<organism evidence="6">
    <name type="scientific">Scrofimicrobium appendicitidis</name>
    <dbReference type="NCBI Taxonomy" id="3079930"/>
    <lineage>
        <taxon>Bacteria</taxon>
        <taxon>Bacillati</taxon>
        <taxon>Actinomycetota</taxon>
        <taxon>Actinomycetes</taxon>
        <taxon>Actinomycetales</taxon>
        <taxon>Actinomycetaceae</taxon>
        <taxon>Scrofimicrobium</taxon>
    </lineage>
</organism>
<dbReference type="PANTHER" id="PTHR24567:SF74">
    <property type="entry name" value="HTH-TYPE TRANSCRIPTIONAL REGULATOR ARCR"/>
    <property type="match status" value="1"/>
</dbReference>
<proteinExistence type="predicted"/>
<dbReference type="CDD" id="cd00038">
    <property type="entry name" value="CAP_ED"/>
    <property type="match status" value="1"/>
</dbReference>
<dbReference type="PRINTS" id="PR00034">
    <property type="entry name" value="HTHCRP"/>
</dbReference>
<dbReference type="PANTHER" id="PTHR24567">
    <property type="entry name" value="CRP FAMILY TRANSCRIPTIONAL REGULATORY PROTEIN"/>
    <property type="match status" value="1"/>
</dbReference>
<dbReference type="AlphaFoldDB" id="A0AAU7V4S5"/>
<feature type="domain" description="Cyclic nucleotide-binding" evidence="4">
    <location>
        <begin position="13"/>
        <end position="133"/>
    </location>
</feature>
<dbReference type="KEGG" id="sapp:SAC06_05475"/>
<dbReference type="Pfam" id="PF13545">
    <property type="entry name" value="HTH_Crp_2"/>
    <property type="match status" value="1"/>
</dbReference>
<dbReference type="InterPro" id="IPR018490">
    <property type="entry name" value="cNMP-bd_dom_sf"/>
</dbReference>
<dbReference type="InterPro" id="IPR000595">
    <property type="entry name" value="cNMP-bd_dom"/>
</dbReference>
<dbReference type="PROSITE" id="PS51063">
    <property type="entry name" value="HTH_CRP_2"/>
    <property type="match status" value="1"/>
</dbReference>
<evidence type="ECO:0000313" key="6">
    <source>
        <dbReference type="EMBL" id="XBW07108.1"/>
    </source>
</evidence>
<dbReference type="GO" id="GO:0003700">
    <property type="term" value="F:DNA-binding transcription factor activity"/>
    <property type="evidence" value="ECO:0007669"/>
    <property type="project" value="TreeGrafter"/>
</dbReference>
<dbReference type="Gene3D" id="1.10.10.10">
    <property type="entry name" value="Winged helix-like DNA-binding domain superfamily/Winged helix DNA-binding domain"/>
    <property type="match status" value="1"/>
</dbReference>
<dbReference type="Pfam" id="PF00027">
    <property type="entry name" value="cNMP_binding"/>
    <property type="match status" value="1"/>
</dbReference>
<dbReference type="SUPFAM" id="SSF51206">
    <property type="entry name" value="cAMP-binding domain-like"/>
    <property type="match status" value="1"/>
</dbReference>
<dbReference type="InterPro" id="IPR036390">
    <property type="entry name" value="WH_DNA-bd_sf"/>
</dbReference>
<sequence length="222" mass="24627">MSSEDTCVSLVPIFQGLSHEEQLQVARVARPIRRARGEVIHRPSDHLSQLLVVHRGQIRVTHLEPDGQERLLRILGPGDFMGEAAFLTGDEPDSWATALTEVELCSFRHADLHTLVEQYPTVTVRMLKTLTERLIQAERRLSDLTLAPVSTRLARYLLEVSAGGSQAQFRLPLAKKDVASLLGMSPATLSRQLRMLEEQGLIEVSGRAVTLLNPDGLVRLGE</sequence>
<keyword evidence="1" id="KW-0805">Transcription regulation</keyword>
<accession>A0AAU7V4S5</accession>
<dbReference type="Gene3D" id="2.60.120.10">
    <property type="entry name" value="Jelly Rolls"/>
    <property type="match status" value="1"/>
</dbReference>
<name>A0AAU7V4S5_9ACTO</name>
<gene>
    <name evidence="6" type="ORF">SAC06_05475</name>
</gene>
<dbReference type="SMART" id="SM00419">
    <property type="entry name" value="HTH_CRP"/>
    <property type="match status" value="1"/>
</dbReference>
<dbReference type="GO" id="GO:0005829">
    <property type="term" value="C:cytosol"/>
    <property type="evidence" value="ECO:0007669"/>
    <property type="project" value="TreeGrafter"/>
</dbReference>
<reference evidence="6" key="1">
    <citation type="submission" date="2023-11" db="EMBL/GenBank/DDBJ databases">
        <title>Scrofimicrobium hongkongense sp. nov., isolated from a patient with peritonitis.</title>
        <authorList>
            <person name="Lao H.Y."/>
            <person name="Wong A.Y.P."/>
            <person name="Ng T.L."/>
            <person name="Wong R.Y.L."/>
            <person name="Yau M.C.Y."/>
            <person name="Lam J.Y.W."/>
            <person name="Siu G.K.H."/>
        </authorList>
    </citation>
    <scope>NUCLEOTIDE SEQUENCE</scope>
    <source>
        <strain evidence="6">R131</strain>
    </source>
</reference>
<dbReference type="SMART" id="SM00100">
    <property type="entry name" value="cNMP"/>
    <property type="match status" value="1"/>
</dbReference>
<evidence type="ECO:0000259" key="5">
    <source>
        <dbReference type="PROSITE" id="PS51063"/>
    </source>
</evidence>
<dbReference type="EMBL" id="CP138335">
    <property type="protein sequence ID" value="XBW07108.1"/>
    <property type="molecule type" value="Genomic_DNA"/>
</dbReference>
<dbReference type="GO" id="GO:0003677">
    <property type="term" value="F:DNA binding"/>
    <property type="evidence" value="ECO:0007669"/>
    <property type="project" value="UniProtKB-KW"/>
</dbReference>
<dbReference type="InterPro" id="IPR014710">
    <property type="entry name" value="RmlC-like_jellyroll"/>
</dbReference>
<protein>
    <submittedName>
        <fullName evidence="6">Crp/Fnr family transcriptional regulator</fullName>
    </submittedName>
</protein>
<dbReference type="InterPro" id="IPR036388">
    <property type="entry name" value="WH-like_DNA-bd_sf"/>
</dbReference>
<evidence type="ECO:0000256" key="1">
    <source>
        <dbReference type="ARBA" id="ARBA00023015"/>
    </source>
</evidence>
<dbReference type="RefSeq" id="WP_350257314.1">
    <property type="nucleotide sequence ID" value="NZ_CP138335.1"/>
</dbReference>
<dbReference type="InterPro" id="IPR050397">
    <property type="entry name" value="Env_Response_Regulators"/>
</dbReference>
<dbReference type="InterPro" id="IPR012318">
    <property type="entry name" value="HTH_CRP"/>
</dbReference>
<evidence type="ECO:0000256" key="2">
    <source>
        <dbReference type="ARBA" id="ARBA00023125"/>
    </source>
</evidence>
<keyword evidence="3" id="KW-0804">Transcription</keyword>
<feature type="domain" description="HTH crp-type" evidence="5">
    <location>
        <begin position="147"/>
        <end position="215"/>
    </location>
</feature>
<evidence type="ECO:0000259" key="4">
    <source>
        <dbReference type="PROSITE" id="PS50042"/>
    </source>
</evidence>
<dbReference type="PROSITE" id="PS50042">
    <property type="entry name" value="CNMP_BINDING_3"/>
    <property type="match status" value="1"/>
</dbReference>